<dbReference type="Proteomes" id="UP001064048">
    <property type="component" value="Chromosome Z"/>
</dbReference>
<gene>
    <name evidence="1" type="ORF">MSG28_001292</name>
</gene>
<reference evidence="1 2" key="1">
    <citation type="journal article" date="2022" name="Genome Biol. Evol.">
        <title>The Spruce Budworm Genome: Reconstructing the Evolutionary History of Antifreeze Proteins.</title>
        <authorList>
            <person name="Beliveau C."/>
            <person name="Gagne P."/>
            <person name="Picq S."/>
            <person name="Vernygora O."/>
            <person name="Keeling C.I."/>
            <person name="Pinkney K."/>
            <person name="Doucet D."/>
            <person name="Wen F."/>
            <person name="Johnston J.S."/>
            <person name="Maaroufi H."/>
            <person name="Boyle B."/>
            <person name="Laroche J."/>
            <person name="Dewar K."/>
            <person name="Juretic N."/>
            <person name="Blackburn G."/>
            <person name="Nisole A."/>
            <person name="Brunet B."/>
            <person name="Brandao M."/>
            <person name="Lumley L."/>
            <person name="Duan J."/>
            <person name="Quan G."/>
            <person name="Lucarotti C.J."/>
            <person name="Roe A.D."/>
            <person name="Sperling F.A.H."/>
            <person name="Levesque R.C."/>
            <person name="Cusson M."/>
        </authorList>
    </citation>
    <scope>NUCLEOTIDE SEQUENCE [LARGE SCALE GENOMIC DNA]</scope>
    <source>
        <strain evidence="1">Glfc:IPQL:Cfum</strain>
    </source>
</reference>
<sequence>MPEYSGTDGLVEKLGRRNAVPVVYLKGSHYDIGFDTGRLFASVIKNFLVTYENLPDFEKEYATETGRGAYDKTLANMKNRYPQYVKEIQGIADGANVPFYKAVEERFASLCYAGQLPGYTMGHNENARTFITRALLAAKSFAEAEKILRDEGLGAANGKTESMRQDYKK</sequence>
<proteinExistence type="predicted"/>
<evidence type="ECO:0000313" key="2">
    <source>
        <dbReference type="Proteomes" id="UP001064048"/>
    </source>
</evidence>
<comment type="caution">
    <text evidence="1">The sequence shown here is derived from an EMBL/GenBank/DDBJ whole genome shotgun (WGS) entry which is preliminary data.</text>
</comment>
<dbReference type="EMBL" id="CM046131">
    <property type="protein sequence ID" value="KAI8431266.1"/>
    <property type="molecule type" value="Genomic_DNA"/>
</dbReference>
<evidence type="ECO:0000313" key="1">
    <source>
        <dbReference type="EMBL" id="KAI8431266.1"/>
    </source>
</evidence>
<keyword evidence="2" id="KW-1185">Reference proteome</keyword>
<name>A0ACC0K4S4_CHOFU</name>
<organism evidence="1 2">
    <name type="scientific">Choristoneura fumiferana</name>
    <name type="common">Spruce budworm moth</name>
    <name type="synonym">Archips fumiferana</name>
    <dbReference type="NCBI Taxonomy" id="7141"/>
    <lineage>
        <taxon>Eukaryota</taxon>
        <taxon>Metazoa</taxon>
        <taxon>Ecdysozoa</taxon>
        <taxon>Arthropoda</taxon>
        <taxon>Hexapoda</taxon>
        <taxon>Insecta</taxon>
        <taxon>Pterygota</taxon>
        <taxon>Neoptera</taxon>
        <taxon>Endopterygota</taxon>
        <taxon>Lepidoptera</taxon>
        <taxon>Glossata</taxon>
        <taxon>Ditrysia</taxon>
        <taxon>Tortricoidea</taxon>
        <taxon>Tortricidae</taxon>
        <taxon>Tortricinae</taxon>
        <taxon>Choristoneura</taxon>
    </lineage>
</organism>
<protein>
    <submittedName>
        <fullName evidence="1">Uncharacterized protein</fullName>
    </submittedName>
</protein>
<accession>A0ACC0K4S4</accession>